<comment type="caution">
    <text evidence="1">The sequence shown here is derived from an EMBL/GenBank/DDBJ whole genome shotgun (WGS) entry which is preliminary data.</text>
</comment>
<dbReference type="EMBL" id="BARV01002503">
    <property type="protein sequence ID" value="GAH92805.1"/>
    <property type="molecule type" value="Genomic_DNA"/>
</dbReference>
<gene>
    <name evidence="1" type="ORF">S06H3_06436</name>
</gene>
<organism evidence="1">
    <name type="scientific">marine sediment metagenome</name>
    <dbReference type="NCBI Taxonomy" id="412755"/>
    <lineage>
        <taxon>unclassified sequences</taxon>
        <taxon>metagenomes</taxon>
        <taxon>ecological metagenomes</taxon>
    </lineage>
</organism>
<feature type="non-terminal residue" evidence="1">
    <location>
        <position position="67"/>
    </location>
</feature>
<evidence type="ECO:0000313" key="1">
    <source>
        <dbReference type="EMBL" id="GAH92805.1"/>
    </source>
</evidence>
<accession>X1KGQ5</accession>
<dbReference type="AlphaFoldDB" id="X1KGQ5"/>
<reference evidence="1" key="1">
    <citation type="journal article" date="2014" name="Front. Microbiol.">
        <title>High frequency of phylogenetically diverse reductive dehalogenase-homologous genes in deep subseafloor sedimentary metagenomes.</title>
        <authorList>
            <person name="Kawai M."/>
            <person name="Futagami T."/>
            <person name="Toyoda A."/>
            <person name="Takaki Y."/>
            <person name="Nishi S."/>
            <person name="Hori S."/>
            <person name="Arai W."/>
            <person name="Tsubouchi T."/>
            <person name="Morono Y."/>
            <person name="Uchiyama I."/>
            <person name="Ito T."/>
            <person name="Fujiyama A."/>
            <person name="Inagaki F."/>
            <person name="Takami H."/>
        </authorList>
    </citation>
    <scope>NUCLEOTIDE SEQUENCE</scope>
    <source>
        <strain evidence="1">Expedition CK06-06</strain>
    </source>
</reference>
<proteinExistence type="predicted"/>
<protein>
    <submittedName>
        <fullName evidence="1">Uncharacterized protein</fullName>
    </submittedName>
</protein>
<sequence length="67" mass="7514">MAPKGKTSLRLETWSDQVRTILFRGLSGGLPFSFSHVTNGDRSLKVEDFTLSEYDLVMPDILSVQPK</sequence>
<name>X1KGQ5_9ZZZZ</name>